<comment type="function">
    <text evidence="2 9 11">Excises uracil residues from the DNA which can arise as a result of misincorporation of dUMP residues by DNA polymerase or due to deamination of cytosine.</text>
</comment>
<dbReference type="NCBIfam" id="NF003588">
    <property type="entry name" value="PRK05254.1-1"/>
    <property type="match status" value="1"/>
</dbReference>
<accession>A0A650ELS8</accession>
<protein>
    <recommendedName>
        <fullName evidence="5 9">Uracil-DNA glycosylase</fullName>
        <shortName evidence="9">UDG</shortName>
        <ecNumber evidence="4 9">3.2.2.27</ecNumber>
    </recommendedName>
</protein>
<comment type="catalytic activity">
    <reaction evidence="1 9 11">
        <text>Hydrolyzes single-stranded DNA or mismatched double-stranded DNA and polynucleotides, releasing free uracil.</text>
        <dbReference type="EC" id="3.2.2.27"/>
    </reaction>
</comment>
<dbReference type="HAMAP" id="MF_00148">
    <property type="entry name" value="UDG"/>
    <property type="match status" value="1"/>
</dbReference>
<dbReference type="PANTHER" id="PTHR11264:SF0">
    <property type="entry name" value="URACIL-DNA GLYCOSYLASE"/>
    <property type="match status" value="1"/>
</dbReference>
<dbReference type="GO" id="GO:0097510">
    <property type="term" value="P:base-excision repair, AP site formation via deaminated base removal"/>
    <property type="evidence" value="ECO:0007669"/>
    <property type="project" value="TreeGrafter"/>
</dbReference>
<evidence type="ECO:0000256" key="10">
    <source>
        <dbReference type="PROSITE-ProRule" id="PRU10072"/>
    </source>
</evidence>
<evidence type="ECO:0000259" key="12">
    <source>
        <dbReference type="SMART" id="SM00986"/>
    </source>
</evidence>
<dbReference type="GO" id="GO:0005737">
    <property type="term" value="C:cytoplasm"/>
    <property type="evidence" value="ECO:0007669"/>
    <property type="project" value="UniProtKB-SubCell"/>
</dbReference>
<name>A0A650ELS8_9HELI</name>
<gene>
    <name evidence="9 13" type="primary">ung</name>
    <name evidence="13" type="ORF">Helico6505_0730</name>
</gene>
<dbReference type="Gene3D" id="3.40.470.10">
    <property type="entry name" value="Uracil-DNA glycosylase-like domain"/>
    <property type="match status" value="1"/>
</dbReference>
<keyword evidence="6 9" id="KW-0227">DNA damage</keyword>
<evidence type="ECO:0000256" key="9">
    <source>
        <dbReference type="HAMAP-Rule" id="MF_00148"/>
    </source>
</evidence>
<organism evidence="13">
    <name type="scientific">uncultured Helicobacter sp</name>
    <dbReference type="NCBI Taxonomy" id="175537"/>
    <lineage>
        <taxon>Bacteria</taxon>
        <taxon>Pseudomonadati</taxon>
        <taxon>Campylobacterota</taxon>
        <taxon>Epsilonproteobacteria</taxon>
        <taxon>Campylobacterales</taxon>
        <taxon>Helicobacteraceae</taxon>
        <taxon>Helicobacter</taxon>
        <taxon>environmental samples</taxon>
    </lineage>
</organism>
<keyword evidence="7 9" id="KW-0378">Hydrolase</keyword>
<dbReference type="NCBIfam" id="TIGR00628">
    <property type="entry name" value="ung"/>
    <property type="match status" value="1"/>
</dbReference>
<evidence type="ECO:0000256" key="1">
    <source>
        <dbReference type="ARBA" id="ARBA00001400"/>
    </source>
</evidence>
<dbReference type="InterPro" id="IPR018085">
    <property type="entry name" value="Ura-DNA_Glyclase_AS"/>
</dbReference>
<evidence type="ECO:0000256" key="6">
    <source>
        <dbReference type="ARBA" id="ARBA00022763"/>
    </source>
</evidence>
<dbReference type="CDD" id="cd10027">
    <property type="entry name" value="UDG-F1-like"/>
    <property type="match status" value="1"/>
</dbReference>
<feature type="domain" description="Uracil-DNA glycosylase-like" evidence="12">
    <location>
        <begin position="60"/>
        <end position="226"/>
    </location>
</feature>
<dbReference type="Pfam" id="PF03167">
    <property type="entry name" value="UDG"/>
    <property type="match status" value="1"/>
</dbReference>
<keyword evidence="8 9" id="KW-0234">DNA repair</keyword>
<evidence type="ECO:0000256" key="8">
    <source>
        <dbReference type="ARBA" id="ARBA00023204"/>
    </source>
</evidence>
<dbReference type="InterPro" id="IPR036895">
    <property type="entry name" value="Uracil-DNA_glycosylase-like_sf"/>
</dbReference>
<evidence type="ECO:0000256" key="7">
    <source>
        <dbReference type="ARBA" id="ARBA00022801"/>
    </source>
</evidence>
<dbReference type="GO" id="GO:0004844">
    <property type="term" value="F:uracil DNA N-glycosylase activity"/>
    <property type="evidence" value="ECO:0007669"/>
    <property type="project" value="UniProtKB-UniRule"/>
</dbReference>
<evidence type="ECO:0000256" key="5">
    <source>
        <dbReference type="ARBA" id="ARBA00018429"/>
    </source>
</evidence>
<dbReference type="PANTHER" id="PTHR11264">
    <property type="entry name" value="URACIL-DNA GLYCOSYLASE"/>
    <property type="match status" value="1"/>
</dbReference>
<dbReference type="SUPFAM" id="SSF52141">
    <property type="entry name" value="Uracil-DNA glycosylase-like"/>
    <property type="match status" value="1"/>
</dbReference>
<dbReference type="EC" id="3.2.2.27" evidence="4 9"/>
<comment type="similarity">
    <text evidence="3 9 11">Belongs to the uracil-DNA glycosylase (UDG) superfamily. UNG family.</text>
</comment>
<reference evidence="13" key="1">
    <citation type="journal article" date="2020" name="J. ISSAAS">
        <title>Lactobacilli and other gastrointestinal microbiota of Peromyscus leucopus, reservoir host for agents of Lyme disease and other zoonoses in North America.</title>
        <authorList>
            <person name="Milovic A."/>
            <person name="Bassam K."/>
            <person name="Shao H."/>
            <person name="Chatzistamou I."/>
            <person name="Tufts D.M."/>
            <person name="Diuk-Wasser M."/>
            <person name="Barbour A.G."/>
        </authorList>
    </citation>
    <scope>NUCLEOTIDE SEQUENCE</scope>
    <source>
        <strain evidence="13">LL4</strain>
    </source>
</reference>
<dbReference type="AlphaFoldDB" id="A0A650ELS8"/>
<dbReference type="NCBIfam" id="NF003592">
    <property type="entry name" value="PRK05254.1-5"/>
    <property type="match status" value="1"/>
</dbReference>
<evidence type="ECO:0000256" key="3">
    <source>
        <dbReference type="ARBA" id="ARBA00008184"/>
    </source>
</evidence>
<dbReference type="SMART" id="SM00986">
    <property type="entry name" value="UDG"/>
    <property type="match status" value="1"/>
</dbReference>
<sequence length="239" mass="27238">MSESTRIDLDKVKMPDDWKTLLKDELLSPYFADIKSHYMDAIHRHEVIYPQAKHLFNAFYLTPLDRLKVVILGQDPYHNAYPIDGVLTPQAMGLSFSVPRGMPIPPSLQNIYKELSRSLNLCMPNHGDLSGWAKQGVLLLNAILSVQANQPTSHKHFGWEQFTDGVIQTLSDHKTHLVFMLWGNYAKKKADLIDQSKHKVICAPHPSPLSRGFIGSNVFVQANDYLQSIHQEQILWDQL</sequence>
<comment type="subcellular location">
    <subcellularLocation>
        <location evidence="9">Cytoplasm</location>
    </subcellularLocation>
</comment>
<dbReference type="PROSITE" id="PS00130">
    <property type="entry name" value="U_DNA_GLYCOSYLASE"/>
    <property type="match status" value="1"/>
</dbReference>
<dbReference type="EMBL" id="MN577568">
    <property type="protein sequence ID" value="QGT50241.1"/>
    <property type="molecule type" value="Genomic_DNA"/>
</dbReference>
<dbReference type="NCBIfam" id="NF003589">
    <property type="entry name" value="PRK05254.1-2"/>
    <property type="match status" value="1"/>
</dbReference>
<evidence type="ECO:0000256" key="4">
    <source>
        <dbReference type="ARBA" id="ARBA00012030"/>
    </source>
</evidence>
<dbReference type="InterPro" id="IPR005122">
    <property type="entry name" value="Uracil-DNA_glycosylase-like"/>
</dbReference>
<evidence type="ECO:0000256" key="2">
    <source>
        <dbReference type="ARBA" id="ARBA00002631"/>
    </source>
</evidence>
<proteinExistence type="inferred from homology"/>
<keyword evidence="13" id="KW-0326">Glycosidase</keyword>
<evidence type="ECO:0000256" key="11">
    <source>
        <dbReference type="RuleBase" id="RU003780"/>
    </source>
</evidence>
<evidence type="ECO:0000313" key="13">
    <source>
        <dbReference type="EMBL" id="QGT50241.1"/>
    </source>
</evidence>
<dbReference type="InterPro" id="IPR002043">
    <property type="entry name" value="UDG_fam1"/>
</dbReference>
<keyword evidence="9" id="KW-0963">Cytoplasm</keyword>
<feature type="active site" description="Proton acceptor" evidence="9 10">
    <location>
        <position position="75"/>
    </location>
</feature>
<dbReference type="SMART" id="SM00987">
    <property type="entry name" value="UreE_C"/>
    <property type="match status" value="1"/>
</dbReference>